<gene>
    <name evidence="1" type="ORF">VNI00_003017</name>
</gene>
<comment type="caution">
    <text evidence="1">The sequence shown here is derived from an EMBL/GenBank/DDBJ whole genome shotgun (WGS) entry which is preliminary data.</text>
</comment>
<dbReference type="Gene3D" id="1.20.1280.50">
    <property type="match status" value="1"/>
</dbReference>
<dbReference type="Proteomes" id="UP001383192">
    <property type="component" value="Unassembled WGS sequence"/>
</dbReference>
<dbReference type="AlphaFoldDB" id="A0AAW0DYF5"/>
<evidence type="ECO:0000313" key="1">
    <source>
        <dbReference type="EMBL" id="KAK7056462.1"/>
    </source>
</evidence>
<accession>A0AAW0DYF5</accession>
<protein>
    <recommendedName>
        <fullName evidence="3">F-box domain-containing protein</fullName>
    </recommendedName>
</protein>
<evidence type="ECO:0008006" key="3">
    <source>
        <dbReference type="Google" id="ProtNLM"/>
    </source>
</evidence>
<organism evidence="1 2">
    <name type="scientific">Paramarasmius palmivorus</name>
    <dbReference type="NCBI Taxonomy" id="297713"/>
    <lineage>
        <taxon>Eukaryota</taxon>
        <taxon>Fungi</taxon>
        <taxon>Dikarya</taxon>
        <taxon>Basidiomycota</taxon>
        <taxon>Agaricomycotina</taxon>
        <taxon>Agaricomycetes</taxon>
        <taxon>Agaricomycetidae</taxon>
        <taxon>Agaricales</taxon>
        <taxon>Marasmiineae</taxon>
        <taxon>Marasmiaceae</taxon>
        <taxon>Paramarasmius</taxon>
    </lineage>
</organism>
<keyword evidence="2" id="KW-1185">Reference proteome</keyword>
<evidence type="ECO:0000313" key="2">
    <source>
        <dbReference type="Proteomes" id="UP001383192"/>
    </source>
</evidence>
<sequence length="519" mass="59124">MGFKSDIQSPSPRIESIFQKNELPSPEEENVCSREISAIEDAIVIIDREIQTLLEEKARLTEYARKYRSILHPIRRLPYEVLLEIFSACVEVRNHRDIMVPERLPSEPVPSLALDEPPWSLGQVCRKWRQTALSCPSLWTYIGIAFPTRYGPAYHRKDAITHSLTIFLSRSGNLPLVVHVDFDCASTGIDEPGLLAICSQSLRWKKLRFTGRTIDNGLHTVFPPLSRLIKSKVPLLHSLFFDFPGFIIPSLSPGPRAIDAFEDAPSLRCVIIRGLTPDPYTSLRIPWDQITGFHRIICLGWRVIYEDIPLELMPEIVEYSDTYFRCLPGSHIIDLSRLQALRISKDETIPCDLNLLQMGERFNDLRIGNEHGGHPIESLVPFLQRWGNTLRCLCLDDQSITSFDDNLTQTLGYLHSLKALALSRGYGKSHAPLIKALTTSTQTHRCPQLQHLALFGGAWDRKDVVEMLSSRLLGDQQLRTCGLSTSENIDFTFEEFQAQGLRIWHTDSQEWLTYFLPGH</sequence>
<proteinExistence type="predicted"/>
<dbReference type="EMBL" id="JAYKXP010000007">
    <property type="protein sequence ID" value="KAK7056462.1"/>
    <property type="molecule type" value="Genomic_DNA"/>
</dbReference>
<name>A0AAW0DYF5_9AGAR</name>
<reference evidence="1 2" key="1">
    <citation type="submission" date="2024-01" db="EMBL/GenBank/DDBJ databases">
        <title>A draft genome for a cacao thread blight-causing isolate of Paramarasmius palmivorus.</title>
        <authorList>
            <person name="Baruah I.K."/>
            <person name="Bukari Y."/>
            <person name="Amoako-Attah I."/>
            <person name="Meinhardt L.W."/>
            <person name="Bailey B.A."/>
            <person name="Cohen S.P."/>
        </authorList>
    </citation>
    <scope>NUCLEOTIDE SEQUENCE [LARGE SCALE GENOMIC DNA]</scope>
    <source>
        <strain evidence="1 2">GH-12</strain>
    </source>
</reference>